<evidence type="ECO:0000256" key="1">
    <source>
        <dbReference type="SAM" id="MobiDB-lite"/>
    </source>
</evidence>
<proteinExistence type="predicted"/>
<organism evidence="2 3">
    <name type="scientific">Friedmanniomyces endolithicus</name>
    <dbReference type="NCBI Taxonomy" id="329885"/>
    <lineage>
        <taxon>Eukaryota</taxon>
        <taxon>Fungi</taxon>
        <taxon>Dikarya</taxon>
        <taxon>Ascomycota</taxon>
        <taxon>Pezizomycotina</taxon>
        <taxon>Dothideomycetes</taxon>
        <taxon>Dothideomycetidae</taxon>
        <taxon>Mycosphaerellales</taxon>
        <taxon>Teratosphaeriaceae</taxon>
        <taxon>Friedmanniomyces</taxon>
    </lineage>
</organism>
<keyword evidence="3" id="KW-1185">Reference proteome</keyword>
<dbReference type="EMBL" id="JAUJLE010000018">
    <property type="protein sequence ID" value="KAK1007212.1"/>
    <property type="molecule type" value="Genomic_DNA"/>
</dbReference>
<dbReference type="InterPro" id="IPR021475">
    <property type="entry name" value="Pants/Emi1-like"/>
</dbReference>
<feature type="compositionally biased region" description="Basic and acidic residues" evidence="1">
    <location>
        <begin position="35"/>
        <end position="47"/>
    </location>
</feature>
<dbReference type="Pfam" id="PF11326">
    <property type="entry name" value="PANTS-like"/>
    <property type="match status" value="1"/>
</dbReference>
<accession>A0AAN6KWW0</accession>
<dbReference type="Proteomes" id="UP001175353">
    <property type="component" value="Unassembled WGS sequence"/>
</dbReference>
<dbReference type="AlphaFoldDB" id="A0AAN6KWW0"/>
<reference evidence="2" key="1">
    <citation type="submission" date="2023-06" db="EMBL/GenBank/DDBJ databases">
        <title>Black Yeasts Isolated from many extreme environments.</title>
        <authorList>
            <person name="Coleine C."/>
            <person name="Stajich J.E."/>
            <person name="Selbmann L."/>
        </authorList>
    </citation>
    <scope>NUCLEOTIDE SEQUENCE</scope>
    <source>
        <strain evidence="2">CCFEE 5200</strain>
    </source>
</reference>
<protein>
    <submittedName>
        <fullName evidence="2">Uncharacterized protein</fullName>
    </submittedName>
</protein>
<evidence type="ECO:0000313" key="3">
    <source>
        <dbReference type="Proteomes" id="UP001175353"/>
    </source>
</evidence>
<sequence>MGWLWSSSSSSPAATPTNTPEATKPLDSPPSAPPAKRDYSLSDDQRHRIFGRAPPSLETRDSPTQAHADKALEAFLNSFEPSTTPPNSSNPTPASPSPADYSPEPAPPPPPPRLNPDGTTNIHPTALYSRTMSCRQAFDHAFYCQSLGGKFNSLYRYGRLEGCSEQWGAFWFCMRIRTMGQGEGKEAAVRGYYAEREARRRGERGAGSEEVWGVRTRAVERAFQRDPDEVVEEGVGMEVEGWEVDESVGDGRSWLAQYSRRNRDTDGVRKASEVTGVPRILLIMRAISVGEVTKAANGKTDAVDVMVSRAMGALQQYPVRQLW</sequence>
<dbReference type="PANTHER" id="PTHR28052">
    <property type="entry name" value="UPF0545 PROTEIN C22ORF39"/>
    <property type="match status" value="1"/>
</dbReference>
<name>A0AAN6KWW0_9PEZI</name>
<feature type="compositionally biased region" description="Low complexity" evidence="1">
    <location>
        <begin position="1"/>
        <end position="23"/>
    </location>
</feature>
<feature type="region of interest" description="Disordered" evidence="1">
    <location>
        <begin position="1"/>
        <end position="124"/>
    </location>
</feature>
<gene>
    <name evidence="2" type="ORF">LTR91_003421</name>
</gene>
<dbReference type="PANTHER" id="PTHR28052:SF1">
    <property type="entry name" value="UPF0545 PROTEIN C22ORF39"/>
    <property type="match status" value="1"/>
</dbReference>
<feature type="compositionally biased region" description="Low complexity" evidence="1">
    <location>
        <begin position="81"/>
        <end position="103"/>
    </location>
</feature>
<evidence type="ECO:0000313" key="2">
    <source>
        <dbReference type="EMBL" id="KAK1007212.1"/>
    </source>
</evidence>
<comment type="caution">
    <text evidence="2">The sequence shown here is derived from an EMBL/GenBank/DDBJ whole genome shotgun (WGS) entry which is preliminary data.</text>
</comment>
<feature type="compositionally biased region" description="Pro residues" evidence="1">
    <location>
        <begin position="104"/>
        <end position="114"/>
    </location>
</feature>